<comment type="caution">
    <text evidence="12">The sequence shown here is derived from an EMBL/GenBank/DDBJ whole genome shotgun (WGS) entry which is preliminary data.</text>
</comment>
<dbReference type="InterPro" id="IPR050355">
    <property type="entry name" value="RCF1"/>
</dbReference>
<dbReference type="InterPro" id="IPR007667">
    <property type="entry name" value="Hypoxia_induced_domain"/>
</dbReference>
<keyword evidence="7" id="KW-0496">Mitochondrion</keyword>
<sequence>MADDRSMPSSFDDDKEYNETGWQKVSRKLREEPLVPLGTVLTCAALYNAWIGMRRGDHAQVQRMFRARIGAQAFTICAIVAGGAYYGADREKRKELIKLEAQQRAEERHQKWLRELEIRDDEDKQLKEHLKRRKERVLQKRAEDKEKEGVIDGLKAETTPDAEGQVPVQEIKEGSTVLGALSQAGGWFGTGKKEDPKHAEKEQEKPKK</sequence>
<evidence type="ECO:0000256" key="7">
    <source>
        <dbReference type="ARBA" id="ARBA00023128"/>
    </source>
</evidence>
<feature type="region of interest" description="Disordered" evidence="9">
    <location>
        <begin position="182"/>
        <end position="208"/>
    </location>
</feature>
<dbReference type="FunCoup" id="A0A1Y2DFA3">
    <property type="interactions" value="73"/>
</dbReference>
<dbReference type="RefSeq" id="XP_040711006.1">
    <property type="nucleotide sequence ID" value="XM_040861254.1"/>
</dbReference>
<evidence type="ECO:0000256" key="9">
    <source>
        <dbReference type="SAM" id="MobiDB-lite"/>
    </source>
</evidence>
<evidence type="ECO:0000256" key="1">
    <source>
        <dbReference type="ARBA" id="ARBA00002584"/>
    </source>
</evidence>
<gene>
    <name evidence="12" type="ORF">BCR38DRAFT_448894</name>
</gene>
<dbReference type="AlphaFoldDB" id="A0A1Y2DFA3"/>
<feature type="transmembrane region" description="Helical" evidence="10">
    <location>
        <begin position="34"/>
        <end position="53"/>
    </location>
</feature>
<dbReference type="PROSITE" id="PS51503">
    <property type="entry name" value="HIG1"/>
    <property type="match status" value="1"/>
</dbReference>
<evidence type="ECO:0000313" key="13">
    <source>
        <dbReference type="Proteomes" id="UP000193689"/>
    </source>
</evidence>
<dbReference type="Pfam" id="PF04588">
    <property type="entry name" value="HIG_1_N"/>
    <property type="match status" value="1"/>
</dbReference>
<dbReference type="STRING" id="1141098.A0A1Y2DFA3"/>
<comment type="subcellular location">
    <subcellularLocation>
        <location evidence="2">Mitochondrion membrane</location>
    </subcellularLocation>
</comment>
<comment type="subunit">
    <text evidence="4">Associates with the respiratory chain complex III/complex IV supercomplex.</text>
</comment>
<feature type="compositionally biased region" description="Basic and acidic residues" evidence="9">
    <location>
        <begin position="191"/>
        <end position="208"/>
    </location>
</feature>
<dbReference type="Gene3D" id="6.10.140.1320">
    <property type="match status" value="1"/>
</dbReference>
<keyword evidence="6 10" id="KW-1133">Transmembrane helix</keyword>
<keyword evidence="13" id="KW-1185">Reference proteome</keyword>
<feature type="domain" description="HIG1" evidence="11">
    <location>
        <begin position="6"/>
        <end position="97"/>
    </location>
</feature>
<accession>A0A1Y2DFA3</accession>
<dbReference type="OrthoDB" id="6604018at2759"/>
<evidence type="ECO:0000259" key="11">
    <source>
        <dbReference type="PROSITE" id="PS51503"/>
    </source>
</evidence>
<evidence type="ECO:0000256" key="5">
    <source>
        <dbReference type="ARBA" id="ARBA00022692"/>
    </source>
</evidence>
<evidence type="ECO:0000256" key="4">
    <source>
        <dbReference type="ARBA" id="ARBA00011565"/>
    </source>
</evidence>
<dbReference type="Proteomes" id="UP000193689">
    <property type="component" value="Unassembled WGS sequence"/>
</dbReference>
<dbReference type="GO" id="GO:0031966">
    <property type="term" value="C:mitochondrial membrane"/>
    <property type="evidence" value="ECO:0007669"/>
    <property type="project" value="UniProtKB-SubCell"/>
</dbReference>
<organism evidence="12 13">
    <name type="scientific">Pseudomassariella vexata</name>
    <dbReference type="NCBI Taxonomy" id="1141098"/>
    <lineage>
        <taxon>Eukaryota</taxon>
        <taxon>Fungi</taxon>
        <taxon>Dikarya</taxon>
        <taxon>Ascomycota</taxon>
        <taxon>Pezizomycotina</taxon>
        <taxon>Sordariomycetes</taxon>
        <taxon>Xylariomycetidae</taxon>
        <taxon>Amphisphaeriales</taxon>
        <taxon>Pseudomassariaceae</taxon>
        <taxon>Pseudomassariella</taxon>
    </lineage>
</organism>
<evidence type="ECO:0000256" key="8">
    <source>
        <dbReference type="ARBA" id="ARBA00023136"/>
    </source>
</evidence>
<evidence type="ECO:0000256" key="6">
    <source>
        <dbReference type="ARBA" id="ARBA00022989"/>
    </source>
</evidence>
<keyword evidence="8 10" id="KW-0472">Membrane</keyword>
<evidence type="ECO:0000256" key="10">
    <source>
        <dbReference type="SAM" id="Phobius"/>
    </source>
</evidence>
<feature type="transmembrane region" description="Helical" evidence="10">
    <location>
        <begin position="65"/>
        <end position="88"/>
    </location>
</feature>
<keyword evidence="5 10" id="KW-0812">Transmembrane</keyword>
<proteinExistence type="inferred from homology"/>
<evidence type="ECO:0000256" key="3">
    <source>
        <dbReference type="ARBA" id="ARBA00009366"/>
    </source>
</evidence>
<dbReference type="InParanoid" id="A0A1Y2DFA3"/>
<evidence type="ECO:0000313" key="12">
    <source>
        <dbReference type="EMBL" id="ORY57877.1"/>
    </source>
</evidence>
<feature type="compositionally biased region" description="Basic and acidic residues" evidence="9">
    <location>
        <begin position="138"/>
        <end position="150"/>
    </location>
</feature>
<comment type="function">
    <text evidence="1">Cytochrome c oxidase subunit which plays a role in assembly of respiratory supercomplexes.</text>
</comment>
<dbReference type="EMBL" id="MCFJ01000018">
    <property type="protein sequence ID" value="ORY57877.1"/>
    <property type="molecule type" value="Genomic_DNA"/>
</dbReference>
<dbReference type="GO" id="GO:0097250">
    <property type="term" value="P:mitochondrial respirasome assembly"/>
    <property type="evidence" value="ECO:0007669"/>
    <property type="project" value="TreeGrafter"/>
</dbReference>
<evidence type="ECO:0000256" key="2">
    <source>
        <dbReference type="ARBA" id="ARBA00004325"/>
    </source>
</evidence>
<protein>
    <submittedName>
        <fullName evidence="12">Hypoxia induced protein conserved region-domain-containing protein</fullName>
    </submittedName>
</protein>
<feature type="region of interest" description="Disordered" evidence="9">
    <location>
        <begin position="138"/>
        <end position="167"/>
    </location>
</feature>
<comment type="similarity">
    <text evidence="3">Belongs to the RCF1 family.</text>
</comment>
<reference evidence="12 13" key="1">
    <citation type="submission" date="2016-07" db="EMBL/GenBank/DDBJ databases">
        <title>Pervasive Adenine N6-methylation of Active Genes in Fungi.</title>
        <authorList>
            <consortium name="DOE Joint Genome Institute"/>
            <person name="Mondo S.J."/>
            <person name="Dannebaum R.O."/>
            <person name="Kuo R.C."/>
            <person name="Labutti K."/>
            <person name="Haridas S."/>
            <person name="Kuo A."/>
            <person name="Salamov A."/>
            <person name="Ahrendt S.R."/>
            <person name="Lipzen A."/>
            <person name="Sullivan W."/>
            <person name="Andreopoulos W.B."/>
            <person name="Clum A."/>
            <person name="Lindquist E."/>
            <person name="Daum C."/>
            <person name="Ramamoorthy G.K."/>
            <person name="Gryganskyi A."/>
            <person name="Culley D."/>
            <person name="Magnuson J.K."/>
            <person name="James T.Y."/>
            <person name="O'Malley M.A."/>
            <person name="Stajich J.E."/>
            <person name="Spatafora J.W."/>
            <person name="Visel A."/>
            <person name="Grigoriev I.V."/>
        </authorList>
    </citation>
    <scope>NUCLEOTIDE SEQUENCE [LARGE SCALE GENOMIC DNA]</scope>
    <source>
        <strain evidence="12 13">CBS 129021</strain>
    </source>
</reference>
<dbReference type="GeneID" id="63777466"/>
<name>A0A1Y2DFA3_9PEZI</name>
<dbReference type="PANTHER" id="PTHR12297">
    <property type="entry name" value="HYPOXIA-INDUCBILE GENE 1 HIG1 -RELATED"/>
    <property type="match status" value="1"/>
</dbReference>
<dbReference type="PANTHER" id="PTHR12297:SF3">
    <property type="entry name" value="HIG1 DOMAIN FAMILY MEMBER 1A"/>
    <property type="match status" value="1"/>
</dbReference>